<protein>
    <submittedName>
        <fullName evidence="1">White collar 2 type of transcription factor</fullName>
    </submittedName>
</protein>
<evidence type="ECO:0000313" key="1">
    <source>
        <dbReference type="EMBL" id="KAJ9664740.1"/>
    </source>
</evidence>
<sequence>MDYQTDASMMDMASFNPGMLNANMMNAMNMNQYSDDIAMDMGDVSAVPFNSIETMSTTIPESDHSVTGNDGMSMSGIGAGPLPTGFGAQAGMGSTLTEFTKRRNWSQRVIEELKDLLYILTPDARFLYLSPSLKLLTGFDPPDLTGKFIHDYIHADDSSLFIREFNESIATGHALRMFYRFRNKDNKYTIFECHGHPHLTNDVSHLELTGGPRNNAGFCAGFFMMARPYPTKNAVLLDSFLEHKLENERLQARINALRREEAEEAEAQARHFHKKATGAGSLTPSAIDGLTTSNLNTGGESPSIFSERLSTDFSSMPPPAKPTISNMALTREALDEANAFARPDSITDKMARYEGSSHVDSIEMLTGLRYREGERAHGISTGGSSPALIRGDAGIDIPAEKTDPRYGASYLDKKPKKVKSADEYVCTDCGTLDSPEWRKGPNGPKTLCNACGLRWAKKEKKRNGSISGGTGGNTVMSGTANSGSSGHGPGNPGATVSSATMTPQIITIGMPQRDSTGSS</sequence>
<dbReference type="EMBL" id="JAPDRQ010000001">
    <property type="protein sequence ID" value="KAJ9664740.1"/>
    <property type="molecule type" value="Genomic_DNA"/>
</dbReference>
<dbReference type="Proteomes" id="UP001172386">
    <property type="component" value="Unassembled WGS sequence"/>
</dbReference>
<name>A0ACC3AKY5_9EURO</name>
<reference evidence="1" key="1">
    <citation type="submission" date="2022-10" db="EMBL/GenBank/DDBJ databases">
        <title>Culturing micro-colonial fungi from biological soil crusts in the Mojave desert and describing Neophaeococcomyces mojavensis, and introducing the new genera and species Taxawa tesnikishii.</title>
        <authorList>
            <person name="Kurbessoian T."/>
            <person name="Stajich J.E."/>
        </authorList>
    </citation>
    <scope>NUCLEOTIDE SEQUENCE</scope>
    <source>
        <strain evidence="1">JES_112</strain>
    </source>
</reference>
<evidence type="ECO:0000313" key="2">
    <source>
        <dbReference type="Proteomes" id="UP001172386"/>
    </source>
</evidence>
<gene>
    <name evidence="1" type="primary">wc2</name>
    <name evidence="1" type="ORF">H2198_000086</name>
</gene>
<keyword evidence="2" id="KW-1185">Reference proteome</keyword>
<organism evidence="1 2">
    <name type="scientific">Neophaeococcomyces mojaviensis</name>
    <dbReference type="NCBI Taxonomy" id="3383035"/>
    <lineage>
        <taxon>Eukaryota</taxon>
        <taxon>Fungi</taxon>
        <taxon>Dikarya</taxon>
        <taxon>Ascomycota</taxon>
        <taxon>Pezizomycotina</taxon>
        <taxon>Eurotiomycetes</taxon>
        <taxon>Chaetothyriomycetidae</taxon>
        <taxon>Chaetothyriales</taxon>
        <taxon>Chaetothyriales incertae sedis</taxon>
        <taxon>Neophaeococcomyces</taxon>
    </lineage>
</organism>
<comment type="caution">
    <text evidence="1">The sequence shown here is derived from an EMBL/GenBank/DDBJ whole genome shotgun (WGS) entry which is preliminary data.</text>
</comment>
<proteinExistence type="predicted"/>
<accession>A0ACC3AKY5</accession>